<dbReference type="RefSeq" id="WP_209338878.1">
    <property type="nucleotide sequence ID" value="NZ_JAGIQL010000015.1"/>
</dbReference>
<dbReference type="EMBL" id="JAGIQL010000015">
    <property type="protein sequence ID" value="MBP0457101.1"/>
    <property type="molecule type" value="Genomic_DNA"/>
</dbReference>
<dbReference type="CDD" id="cd01143">
    <property type="entry name" value="YvrC"/>
    <property type="match status" value="1"/>
</dbReference>
<dbReference type="SUPFAM" id="SSF53807">
    <property type="entry name" value="Helical backbone' metal receptor"/>
    <property type="match status" value="1"/>
</dbReference>
<dbReference type="Pfam" id="PF01497">
    <property type="entry name" value="Peripla_BP_2"/>
    <property type="match status" value="1"/>
</dbReference>
<reference evidence="5" key="1">
    <citation type="submission" date="2021-03" db="EMBL/GenBank/DDBJ databases">
        <title>Whole genome sequence of Streptomyces bomunensis MMS17-BM035.</title>
        <authorList>
            <person name="Lee J.H."/>
        </authorList>
    </citation>
    <scope>NUCLEOTIDE SEQUENCE</scope>
    <source>
        <strain evidence="5">MMS17-BM035</strain>
    </source>
</reference>
<dbReference type="PROSITE" id="PS50983">
    <property type="entry name" value="FE_B12_PBP"/>
    <property type="match status" value="1"/>
</dbReference>
<keyword evidence="6" id="KW-1185">Reference proteome</keyword>
<dbReference type="InterPro" id="IPR050902">
    <property type="entry name" value="ABC_Transporter_SBP"/>
</dbReference>
<gene>
    <name evidence="5" type="ORF">JFN87_06260</name>
</gene>
<feature type="signal peptide" evidence="3">
    <location>
        <begin position="1"/>
        <end position="28"/>
    </location>
</feature>
<feature type="chain" id="PRO_5037390743" evidence="3">
    <location>
        <begin position="29"/>
        <end position="337"/>
    </location>
</feature>
<proteinExistence type="inferred from homology"/>
<dbReference type="PANTHER" id="PTHR30535:SF34">
    <property type="entry name" value="MOLYBDATE-BINDING PROTEIN MOLA"/>
    <property type="match status" value="1"/>
</dbReference>
<dbReference type="AlphaFoldDB" id="A0A940RUC9"/>
<dbReference type="PANTHER" id="PTHR30535">
    <property type="entry name" value="VITAMIN B12-BINDING PROTEIN"/>
    <property type="match status" value="1"/>
</dbReference>
<comment type="caution">
    <text evidence="5">The sequence shown here is derived from an EMBL/GenBank/DDBJ whole genome shotgun (WGS) entry which is preliminary data.</text>
</comment>
<dbReference type="InterPro" id="IPR054828">
    <property type="entry name" value="Vit_B12_bind_prot"/>
</dbReference>
<evidence type="ECO:0000256" key="2">
    <source>
        <dbReference type="ARBA" id="ARBA00022729"/>
    </source>
</evidence>
<protein>
    <submittedName>
        <fullName evidence="5">ABC transporter substrate-binding protein</fullName>
    </submittedName>
</protein>
<sequence>MTHRPGRRRILHRAPFLRALSAATAALAATTFIAGCGSGKSSDGASSRASSSASGSPAASFPVTLRAANGKVTIAARPAHIVSLSPTATEDLYAVGAGKQVVAVDADSDYPASAPVTSLSGLTPNIEAIAKYSPDLVVASQDSGGLVDRLGKLGVPVMIEPAAATIDDAYTQIDRIGRATGHTAQAEHTVAGMKSRIAATLKRAGSHHSGLSYYWELGASPYYSATSSTFVGRVASLFGLKNVADKADKASDGGYPQLSQEYIVSAKPRLIFLGDSGKSDGGQSPAIVSARPGWSGIPAVRSKAVIGLDGDVASRWGPRLPQLVDAIARAVEKAPSR</sequence>
<organism evidence="5 6">
    <name type="scientific">Streptomyces montanisoli</name>
    <dbReference type="NCBI Taxonomy" id="2798581"/>
    <lineage>
        <taxon>Bacteria</taxon>
        <taxon>Bacillati</taxon>
        <taxon>Actinomycetota</taxon>
        <taxon>Actinomycetes</taxon>
        <taxon>Kitasatosporales</taxon>
        <taxon>Streptomycetaceae</taxon>
        <taxon>Streptomyces</taxon>
    </lineage>
</organism>
<evidence type="ECO:0000256" key="3">
    <source>
        <dbReference type="SAM" id="SignalP"/>
    </source>
</evidence>
<evidence type="ECO:0000259" key="4">
    <source>
        <dbReference type="PROSITE" id="PS50983"/>
    </source>
</evidence>
<keyword evidence="2 3" id="KW-0732">Signal</keyword>
<accession>A0A940RUC9</accession>
<dbReference type="Proteomes" id="UP000670475">
    <property type="component" value="Unassembled WGS sequence"/>
</dbReference>
<dbReference type="NCBIfam" id="NF038402">
    <property type="entry name" value="TroA_like"/>
    <property type="match status" value="1"/>
</dbReference>
<evidence type="ECO:0000256" key="1">
    <source>
        <dbReference type="ARBA" id="ARBA00008814"/>
    </source>
</evidence>
<evidence type="ECO:0000313" key="6">
    <source>
        <dbReference type="Proteomes" id="UP000670475"/>
    </source>
</evidence>
<feature type="domain" description="Fe/B12 periplasmic-binding" evidence="4">
    <location>
        <begin position="80"/>
        <end position="335"/>
    </location>
</feature>
<dbReference type="InterPro" id="IPR002491">
    <property type="entry name" value="ABC_transptr_periplasmic_BD"/>
</dbReference>
<evidence type="ECO:0000313" key="5">
    <source>
        <dbReference type="EMBL" id="MBP0457101.1"/>
    </source>
</evidence>
<dbReference type="Gene3D" id="3.40.50.1980">
    <property type="entry name" value="Nitrogenase molybdenum iron protein domain"/>
    <property type="match status" value="2"/>
</dbReference>
<comment type="similarity">
    <text evidence="1">Belongs to the bacterial solute-binding protein 8 family.</text>
</comment>
<name>A0A940RUC9_9ACTN</name>